<sequence>MFKRKREEARKLKQENKQREEFENILSLAREILNTPTDYKYGDTHPIYLLIKSLVNQEFYKNVYRSVSTHDDAKVFTVGINKILPNPGSRSKRTHYISVDEGEKYLYKTSLSHSVSFLTMLERSRVSGQRISEIIQTSGKEVLINLGEDPVLTRPWHIDRLLRAFLCIGENKEYGDWTQDDNHRLELWLPFGVTFVNRGNHSITTGILNNEGQIKLDLDEIYTMENEVFHNISCDGVNYTRVADNSHLAPVTNLALAAVFEIGKLINKNEYQRKIRFKGIDVN</sequence>
<evidence type="ECO:0000313" key="2">
    <source>
        <dbReference type="EMBL" id="NUU73874.1"/>
    </source>
</evidence>
<name>A0A7Y6BRV4_9BACL</name>
<comment type="caution">
    <text evidence="2">The sequence shown here is derived from an EMBL/GenBank/DDBJ whole genome shotgun (WGS) entry which is preliminary data.</text>
</comment>
<proteinExistence type="predicted"/>
<dbReference type="EMBL" id="JABMCB010000104">
    <property type="protein sequence ID" value="NUU73874.1"/>
    <property type="molecule type" value="Genomic_DNA"/>
</dbReference>
<accession>A0A7Y6BRV4</accession>
<evidence type="ECO:0000256" key="1">
    <source>
        <dbReference type="SAM" id="Coils"/>
    </source>
</evidence>
<reference evidence="2 3" key="1">
    <citation type="submission" date="2020-05" db="EMBL/GenBank/DDBJ databases">
        <title>Genome Sequencing of Type Strains.</title>
        <authorList>
            <person name="Lemaire J.F."/>
            <person name="Inderbitzin P."/>
            <person name="Gregorio O.A."/>
            <person name="Collins S.B."/>
            <person name="Wespe N."/>
            <person name="Knight-Connoni V."/>
        </authorList>
    </citation>
    <scope>NUCLEOTIDE SEQUENCE [LARGE SCALE GENOMIC DNA]</scope>
    <source>
        <strain evidence="2 3">LMG 21957</strain>
    </source>
</reference>
<feature type="coiled-coil region" evidence="1">
    <location>
        <begin position="5"/>
        <end position="32"/>
    </location>
</feature>
<dbReference type="RefSeq" id="WP_175393894.1">
    <property type="nucleotide sequence ID" value="NZ_JABMCB010000104.1"/>
</dbReference>
<organism evidence="2 3">
    <name type="scientific">Paenibacillus xylanilyticus</name>
    <dbReference type="NCBI Taxonomy" id="248903"/>
    <lineage>
        <taxon>Bacteria</taxon>
        <taxon>Bacillati</taxon>
        <taxon>Bacillota</taxon>
        <taxon>Bacilli</taxon>
        <taxon>Bacillales</taxon>
        <taxon>Paenibacillaceae</taxon>
        <taxon>Paenibacillus</taxon>
    </lineage>
</organism>
<keyword evidence="3" id="KW-1185">Reference proteome</keyword>
<dbReference type="InterPro" id="IPR046556">
    <property type="entry name" value="DUF6710"/>
</dbReference>
<gene>
    <name evidence="2" type="ORF">HP552_01015</name>
</gene>
<dbReference type="Proteomes" id="UP000526125">
    <property type="component" value="Unassembled WGS sequence"/>
</dbReference>
<protein>
    <submittedName>
        <fullName evidence="2">Uncharacterized protein</fullName>
    </submittedName>
</protein>
<dbReference type="AlphaFoldDB" id="A0A7Y6BRV4"/>
<dbReference type="Pfam" id="PF20457">
    <property type="entry name" value="DUF6710"/>
    <property type="match status" value="1"/>
</dbReference>
<keyword evidence="1" id="KW-0175">Coiled coil</keyword>
<evidence type="ECO:0000313" key="3">
    <source>
        <dbReference type="Proteomes" id="UP000526125"/>
    </source>
</evidence>